<organism evidence="2 3">
    <name type="scientific">Phyllosticta citricarpa</name>
    <dbReference type="NCBI Taxonomy" id="55181"/>
    <lineage>
        <taxon>Eukaryota</taxon>
        <taxon>Fungi</taxon>
        <taxon>Dikarya</taxon>
        <taxon>Ascomycota</taxon>
        <taxon>Pezizomycotina</taxon>
        <taxon>Dothideomycetes</taxon>
        <taxon>Dothideomycetes incertae sedis</taxon>
        <taxon>Botryosphaeriales</taxon>
        <taxon>Phyllostictaceae</taxon>
        <taxon>Phyllosticta</taxon>
    </lineage>
</organism>
<keyword evidence="3" id="KW-1185">Reference proteome</keyword>
<evidence type="ECO:0000313" key="2">
    <source>
        <dbReference type="EMBL" id="KAK7540256.1"/>
    </source>
</evidence>
<dbReference type="Proteomes" id="UP001365128">
    <property type="component" value="Unassembled WGS sequence"/>
</dbReference>
<reference evidence="2 3" key="1">
    <citation type="submission" date="2024-04" db="EMBL/GenBank/DDBJ databases">
        <title>Phyllosticta paracitricarpa is synonymous to the EU quarantine fungus P. citricarpa based on phylogenomic analyses.</title>
        <authorList>
            <consortium name="Lawrence Berkeley National Laboratory"/>
            <person name="Van Ingen-Buijs V.A."/>
            <person name="Van Westerhoven A.C."/>
            <person name="Haridas S."/>
            <person name="Skiadas P."/>
            <person name="Martin F."/>
            <person name="Groenewald J.Z."/>
            <person name="Crous P.W."/>
            <person name="Seidl M.F."/>
        </authorList>
    </citation>
    <scope>NUCLEOTIDE SEQUENCE [LARGE SCALE GENOMIC DNA]</scope>
    <source>
        <strain evidence="2 3">CBS 122670</strain>
    </source>
</reference>
<dbReference type="PANTHER" id="PTHR28020">
    <property type="entry name" value="YAP1-BINDING PROTEIN 1-RELATED"/>
    <property type="match status" value="1"/>
</dbReference>
<dbReference type="EMBL" id="JBBPDW010000027">
    <property type="protein sequence ID" value="KAK7540256.1"/>
    <property type="molecule type" value="Genomic_DNA"/>
</dbReference>
<evidence type="ECO:0000313" key="3">
    <source>
        <dbReference type="Proteomes" id="UP001365128"/>
    </source>
</evidence>
<dbReference type="InterPro" id="IPR040347">
    <property type="entry name" value="YBP1/2"/>
</dbReference>
<comment type="caution">
    <text evidence="2">The sequence shown here is derived from an EMBL/GenBank/DDBJ whole genome shotgun (WGS) entry which is preliminary data.</text>
</comment>
<proteinExistence type="predicted"/>
<dbReference type="PANTHER" id="PTHR28020:SF1">
    <property type="entry name" value="YAP1-BINDING PROTEIN 1-RELATED"/>
    <property type="match status" value="1"/>
</dbReference>
<evidence type="ECO:0000256" key="1">
    <source>
        <dbReference type="SAM" id="MobiDB-lite"/>
    </source>
</evidence>
<sequence length="679" mass="73921">MASDDEHPLLAGRPPVMDHLTYLTLIEHNLTPELLPMLHTVLQDAELTSNIGWDLVILLLPLLPASEVCLQDIARLGNPREVCLKVTEALRLLDFDGQQQQEEDDDEALARAADDAVLSDDESVGSKQGEFAPNRPSKAALPVLQFNALLSMLAILHPRIKTKYPSRFLSTTLQAVLRSYGEAGAYTGDLTPAVTQFVKTLSGTKRPHLPPRTSSFSVAASPPATESAPDPEATLEDASPEEDDLQKRLLQSFLTHILEDYMDSLSSDGDLPALAVTSRVHEKLHPERTIPNKKSVADRFNEEEPLVARVGIVGQLAALAVDLELRSDDLYKTIIDPTPEAKSLSNEEDDPPASAADIPLSKTGALYLYTSRKVGETLYEQPSDARNISIFPDHATILQNFVGVEFAGDTGLHSDALIDSILALGVLAVEKNEVGEPKEDDEFVRYLQTTSLISANSPSPTLRYHAHYLTSTVLRSQPSDVVRLSFIRDTLEHCPYENLKAVAVGWLKGETVEANLSALQPSSQPSGHSHSRNVSTSSAMSEVVTPSIFATPVALATTAPFLFPDLTRDLTGPSLSEAWTKFKLDLSFYLATLNFYIILLTAQPLHKQLDVQGLHEGNDVGGSFLYPLRQASQTFKKALGEGGELRAEGEDVESGLAELSLLEHVLDRVEEGVKALNGA</sequence>
<gene>
    <name evidence="2" type="ORF">IWX46DRAFT_607160</name>
</gene>
<feature type="compositionally biased region" description="Acidic residues" evidence="1">
    <location>
        <begin position="233"/>
        <end position="242"/>
    </location>
</feature>
<feature type="region of interest" description="Disordered" evidence="1">
    <location>
        <begin position="202"/>
        <end position="242"/>
    </location>
</feature>
<dbReference type="InterPro" id="IPR013877">
    <property type="entry name" value="YAP-bd/ALF4/Glomulin"/>
</dbReference>
<name>A0ABR1M0F8_9PEZI</name>
<protein>
    <submittedName>
        <fullName evidence="2">YAP-binding/ALF4/Glomulin</fullName>
    </submittedName>
</protein>
<dbReference type="Pfam" id="PF08568">
    <property type="entry name" value="Kinetochor_Ybp2"/>
    <property type="match status" value="1"/>
</dbReference>
<accession>A0ABR1M0F8</accession>